<evidence type="ECO:0000313" key="11">
    <source>
        <dbReference type="Proteomes" id="UP000682739"/>
    </source>
</evidence>
<evidence type="ECO:0000256" key="7">
    <source>
        <dbReference type="ARBA" id="ARBA00022989"/>
    </source>
</evidence>
<comment type="pathway">
    <text evidence="2">Cofactor biosynthesis; adenosylcobalamin biosynthesis.</text>
</comment>
<evidence type="ECO:0000256" key="6">
    <source>
        <dbReference type="ARBA" id="ARBA00022692"/>
    </source>
</evidence>
<dbReference type="GO" id="GO:0009236">
    <property type="term" value="P:cobalamin biosynthetic process"/>
    <property type="evidence" value="ECO:0007669"/>
    <property type="project" value="UniProtKB-KW"/>
</dbReference>
<keyword evidence="11" id="KW-1185">Reference proteome</keyword>
<accession>A0A975DDE5</accession>
<keyword evidence="7 9" id="KW-1133">Transmembrane helix</keyword>
<keyword evidence="4" id="KW-1003">Cell membrane</keyword>
<protein>
    <submittedName>
        <fullName evidence="10">Cobalamin biosynthesis protein</fullName>
    </submittedName>
</protein>
<name>A0A975DDE5_9GAMM</name>
<dbReference type="InterPro" id="IPR004485">
    <property type="entry name" value="Cobalamin_biosynth_CobD/CbiB"/>
</dbReference>
<keyword evidence="6 9" id="KW-0812">Transmembrane</keyword>
<dbReference type="Pfam" id="PF03186">
    <property type="entry name" value="CobD_Cbib"/>
    <property type="match status" value="1"/>
</dbReference>
<feature type="transmembrane region" description="Helical" evidence="9">
    <location>
        <begin position="204"/>
        <end position="226"/>
    </location>
</feature>
<dbReference type="EMBL" id="CP072110">
    <property type="protein sequence ID" value="QTH63610.1"/>
    <property type="molecule type" value="Genomic_DNA"/>
</dbReference>
<proteinExistence type="inferred from homology"/>
<dbReference type="GO" id="GO:0048472">
    <property type="term" value="F:threonine-phosphate decarboxylase activity"/>
    <property type="evidence" value="ECO:0007669"/>
    <property type="project" value="InterPro"/>
</dbReference>
<evidence type="ECO:0000256" key="4">
    <source>
        <dbReference type="ARBA" id="ARBA00022475"/>
    </source>
</evidence>
<feature type="transmembrane region" description="Helical" evidence="9">
    <location>
        <begin position="297"/>
        <end position="315"/>
    </location>
</feature>
<dbReference type="PANTHER" id="PTHR34308">
    <property type="entry name" value="COBALAMIN BIOSYNTHESIS PROTEIN CBIB"/>
    <property type="match status" value="1"/>
</dbReference>
<reference evidence="10" key="1">
    <citation type="submission" date="2021-03" db="EMBL/GenBank/DDBJ databases">
        <title>Description of Psychrosphaera ytuae sp. nov. isolated from deep sea sediment of South China Sea.</title>
        <authorList>
            <person name="Zhang J."/>
            <person name="Xu X.-D."/>
        </authorList>
    </citation>
    <scope>NUCLEOTIDE SEQUENCE</scope>
    <source>
        <strain evidence="10">MTZ26</strain>
    </source>
</reference>
<dbReference type="KEGG" id="psym:J1N51_12925"/>
<dbReference type="AlphaFoldDB" id="A0A975DDE5"/>
<keyword evidence="8 9" id="KW-0472">Membrane</keyword>
<evidence type="ECO:0000256" key="5">
    <source>
        <dbReference type="ARBA" id="ARBA00022573"/>
    </source>
</evidence>
<evidence type="ECO:0000256" key="1">
    <source>
        <dbReference type="ARBA" id="ARBA00004651"/>
    </source>
</evidence>
<comment type="similarity">
    <text evidence="3">Belongs to the CobD/CbiB family.</text>
</comment>
<evidence type="ECO:0000256" key="9">
    <source>
        <dbReference type="SAM" id="Phobius"/>
    </source>
</evidence>
<keyword evidence="5" id="KW-0169">Cobalamin biosynthesis</keyword>
<evidence type="ECO:0000256" key="8">
    <source>
        <dbReference type="ARBA" id="ARBA00023136"/>
    </source>
</evidence>
<dbReference type="GO" id="GO:0005886">
    <property type="term" value="C:plasma membrane"/>
    <property type="evidence" value="ECO:0007669"/>
    <property type="project" value="UniProtKB-SubCell"/>
</dbReference>
<organism evidence="10 11">
    <name type="scientific">Psychrosphaera ytuae</name>
    <dbReference type="NCBI Taxonomy" id="2820710"/>
    <lineage>
        <taxon>Bacteria</taxon>
        <taxon>Pseudomonadati</taxon>
        <taxon>Pseudomonadota</taxon>
        <taxon>Gammaproteobacteria</taxon>
        <taxon>Alteromonadales</taxon>
        <taxon>Pseudoalteromonadaceae</taxon>
        <taxon>Psychrosphaera</taxon>
    </lineage>
</organism>
<feature type="transmembrane region" description="Helical" evidence="9">
    <location>
        <begin position="155"/>
        <end position="184"/>
    </location>
</feature>
<gene>
    <name evidence="10" type="ORF">J1N51_12925</name>
</gene>
<feature type="transmembrane region" description="Helical" evidence="9">
    <location>
        <begin position="57"/>
        <end position="81"/>
    </location>
</feature>
<evidence type="ECO:0000256" key="2">
    <source>
        <dbReference type="ARBA" id="ARBA00004953"/>
    </source>
</evidence>
<evidence type="ECO:0000313" key="10">
    <source>
        <dbReference type="EMBL" id="QTH63610.1"/>
    </source>
</evidence>
<dbReference type="Proteomes" id="UP000682739">
    <property type="component" value="Chromosome"/>
</dbReference>
<dbReference type="RefSeq" id="WP_208831666.1">
    <property type="nucleotide sequence ID" value="NZ_CP072110.1"/>
</dbReference>
<evidence type="ECO:0000256" key="3">
    <source>
        <dbReference type="ARBA" id="ARBA00006263"/>
    </source>
</evidence>
<feature type="transmembrane region" description="Helical" evidence="9">
    <location>
        <begin position="6"/>
        <end position="25"/>
    </location>
</feature>
<comment type="subcellular location">
    <subcellularLocation>
        <location evidence="1">Cell membrane</location>
        <topology evidence="1">Multi-pass membrane protein</topology>
    </subcellularLocation>
</comment>
<dbReference type="PANTHER" id="PTHR34308:SF1">
    <property type="entry name" value="COBALAMIN BIOSYNTHESIS PROTEIN CBIB"/>
    <property type="match status" value="1"/>
</dbReference>
<sequence length="317" mass="35104">MDLSQAPLLAAAAVVILIEWVMPLPTRYSPLALCRVIADALATKVNKSDSTDHQRTIAGFLALLTYIVLIGTLVWALLFVMPYDLVTESVLLYLSMGFHAVSNQSKDIEDALSGQQKSMARSLLAELSSIDVSKLSPLGIIKNTLEVNIMAWLSYWLMPVVLFLLVGGLASFVYAIVITAVNAWPVLNPKYNAFGALPHKFKTWFELPFTLILLPLFSVFKSSPGWLKVSLANRAHWPHQQSFTELLWLSLVAAGCKIEMAGPVMFDGEKVARIRLKAGAAPDQTAISALRHWQHRFVIFSVCLLSLFWLLANVIPK</sequence>